<gene>
    <name evidence="1" type="ORF">OIK42_16700</name>
</gene>
<evidence type="ECO:0000313" key="1">
    <source>
        <dbReference type="EMBL" id="MDC8832397.1"/>
    </source>
</evidence>
<accession>A0ABT5L6A8</accession>
<name>A0ABT5L6A8_9ALTE</name>
<dbReference type="Proteomes" id="UP001218788">
    <property type="component" value="Unassembled WGS sequence"/>
</dbReference>
<dbReference type="RefSeq" id="WP_273642218.1">
    <property type="nucleotide sequence ID" value="NZ_JAQQXP010000003.1"/>
</dbReference>
<organism evidence="1 2">
    <name type="scientific">Alteromonas gilva</name>
    <dbReference type="NCBI Taxonomy" id="2987522"/>
    <lineage>
        <taxon>Bacteria</taxon>
        <taxon>Pseudomonadati</taxon>
        <taxon>Pseudomonadota</taxon>
        <taxon>Gammaproteobacteria</taxon>
        <taxon>Alteromonadales</taxon>
        <taxon>Alteromonadaceae</taxon>
        <taxon>Alteromonas/Salinimonas group</taxon>
        <taxon>Alteromonas</taxon>
    </lineage>
</organism>
<evidence type="ECO:0000313" key="2">
    <source>
        <dbReference type="Proteomes" id="UP001218788"/>
    </source>
</evidence>
<proteinExistence type="predicted"/>
<protein>
    <submittedName>
        <fullName evidence="1">Gamma-glutamylcyclotransferase</fullName>
    </submittedName>
</protein>
<reference evidence="1 2" key="1">
    <citation type="submission" date="2022-10" db="EMBL/GenBank/DDBJ databases">
        <title>Alteromonas sp. chi3 Genome sequencing.</title>
        <authorList>
            <person name="Park S."/>
        </authorList>
    </citation>
    <scope>NUCLEOTIDE SEQUENCE [LARGE SCALE GENOMIC DNA]</scope>
    <source>
        <strain evidence="2">chi3</strain>
    </source>
</reference>
<keyword evidence="2" id="KW-1185">Reference proteome</keyword>
<sequence>MKTLVELERWIHAIDEPHIVLGYGSLMNGDSRRRHSDIPHQGIEVEIFGFERAWITRSQSEMQTYVGATAKPDSWLNAQLVPTLLDPALQKREQDYQFTPVALEQLNFELESDVTKRLTEWLSQRDIWICESLAMQPPEPDFPVNQSYIDTCLAGCLELGGMAAAQRFIDSTRGWDHNRCNDRSDPRYPRAANVSSEMQAVIDTMLQANG</sequence>
<comment type="caution">
    <text evidence="1">The sequence shown here is derived from an EMBL/GenBank/DDBJ whole genome shotgun (WGS) entry which is preliminary data.</text>
</comment>
<dbReference type="EMBL" id="JAQQXP010000003">
    <property type="protein sequence ID" value="MDC8832397.1"/>
    <property type="molecule type" value="Genomic_DNA"/>
</dbReference>